<dbReference type="InterPro" id="IPR048395">
    <property type="entry name" value="Glyco_hydro_31_C"/>
</dbReference>
<keyword evidence="2" id="KW-0812">Transmembrane</keyword>
<proteinExistence type="predicted"/>
<protein>
    <recommendedName>
        <fullName evidence="3">Glycosyl hydrolase family 31 C-terminal domain-containing protein</fullName>
    </recommendedName>
</protein>
<keyword evidence="2" id="KW-1133">Transmembrane helix</keyword>
<feature type="transmembrane region" description="Helical" evidence="2">
    <location>
        <begin position="204"/>
        <end position="228"/>
    </location>
</feature>
<accession>A0A2G9UXF8</accession>
<dbReference type="InterPro" id="IPR013780">
    <property type="entry name" value="Glyco_hydro_b"/>
</dbReference>
<gene>
    <name evidence="4" type="ORF">TELCIR_03027</name>
</gene>
<name>A0A2G9UXF8_TELCI</name>
<dbReference type="OrthoDB" id="1334205at2759"/>
<feature type="domain" description="Glycosyl hydrolase family 31 C-terminal" evidence="3">
    <location>
        <begin position="8"/>
        <end position="60"/>
    </location>
</feature>
<dbReference type="Pfam" id="PF21365">
    <property type="entry name" value="Glyco_hydro_31_3rd"/>
    <property type="match status" value="1"/>
</dbReference>
<keyword evidence="5" id="KW-1185">Reference proteome</keyword>
<evidence type="ECO:0000259" key="3">
    <source>
        <dbReference type="Pfam" id="PF21365"/>
    </source>
</evidence>
<evidence type="ECO:0000256" key="2">
    <source>
        <dbReference type="SAM" id="Phobius"/>
    </source>
</evidence>
<feature type="region of interest" description="Disordered" evidence="1">
    <location>
        <begin position="259"/>
        <end position="279"/>
    </location>
</feature>
<reference evidence="4 5" key="1">
    <citation type="submission" date="2015-09" db="EMBL/GenBank/DDBJ databases">
        <title>Draft genome of the parasitic nematode Teladorsagia circumcincta isolate WARC Sus (inbred).</title>
        <authorList>
            <person name="Mitreva M."/>
        </authorList>
    </citation>
    <scope>NUCLEOTIDE SEQUENCE [LARGE SCALE GENOMIC DNA]</scope>
    <source>
        <strain evidence="4 5">S</strain>
    </source>
</reference>
<feature type="compositionally biased region" description="Basic and acidic residues" evidence="1">
    <location>
        <begin position="264"/>
        <end position="278"/>
    </location>
</feature>
<organism evidence="4 5">
    <name type="scientific">Teladorsagia circumcincta</name>
    <name type="common">Brown stomach worm</name>
    <name type="synonym">Ostertagia circumcincta</name>
    <dbReference type="NCBI Taxonomy" id="45464"/>
    <lineage>
        <taxon>Eukaryota</taxon>
        <taxon>Metazoa</taxon>
        <taxon>Ecdysozoa</taxon>
        <taxon>Nematoda</taxon>
        <taxon>Chromadorea</taxon>
        <taxon>Rhabditida</taxon>
        <taxon>Rhabditina</taxon>
        <taxon>Rhabditomorpha</taxon>
        <taxon>Strongyloidea</taxon>
        <taxon>Trichostrongylidae</taxon>
        <taxon>Teladorsagia</taxon>
    </lineage>
</organism>
<evidence type="ECO:0000313" key="4">
    <source>
        <dbReference type="EMBL" id="PIO74948.1"/>
    </source>
</evidence>
<evidence type="ECO:0000256" key="1">
    <source>
        <dbReference type="SAM" id="MobiDB-lite"/>
    </source>
</evidence>
<dbReference type="Proteomes" id="UP000230423">
    <property type="component" value="Unassembled WGS sequence"/>
</dbReference>
<evidence type="ECO:0000313" key="5">
    <source>
        <dbReference type="Proteomes" id="UP000230423"/>
    </source>
</evidence>
<sequence>MATDGRLPLVHEGATSVNVYLPEDDWYSLFDYNYGQPMQHGYQEYPAPWTSQIPVFVRGGDSVVGDLYWDDGESIIESFDMHDYYHWSFKYYADSQNGYLSIKTERQARSLTVPTIDIVEIFNYNYYPDFSSFILNGKKEEVDSAGDFYRPDTVLTHRWGNLVANTRDEANMLTDYDRRKQISVRGIAQVENVSNIKKAFNRNLHFFIIKVLVVELSTVVVMVATTSFGQRRSYIEKKIGQEKQAKSSRGLLSQIRGRLRRKTNKDDRPRALEADRPRSVAAKLQGVQEFVKKEVVVDDTLADGEKADEGREGVVLLTDSAD</sequence>
<keyword evidence="2" id="KW-0472">Membrane</keyword>
<dbReference type="EMBL" id="KZ345198">
    <property type="protein sequence ID" value="PIO74948.1"/>
    <property type="molecule type" value="Genomic_DNA"/>
</dbReference>
<dbReference type="AlphaFoldDB" id="A0A2G9UXF8"/>
<feature type="non-terminal residue" evidence="4">
    <location>
        <position position="322"/>
    </location>
</feature>
<dbReference type="Gene3D" id="2.60.40.1180">
    <property type="entry name" value="Golgi alpha-mannosidase II"/>
    <property type="match status" value="2"/>
</dbReference>